<evidence type="ECO:0000313" key="2">
    <source>
        <dbReference type="EMBL" id="ROO28251.1"/>
    </source>
</evidence>
<organism evidence="2 3">
    <name type="scientific">Salinisphaera orenii YIM 95161</name>
    <dbReference type="NCBI Taxonomy" id="1051139"/>
    <lineage>
        <taxon>Bacteria</taxon>
        <taxon>Pseudomonadati</taxon>
        <taxon>Pseudomonadota</taxon>
        <taxon>Gammaproteobacteria</taxon>
        <taxon>Salinisphaerales</taxon>
        <taxon>Salinisphaeraceae</taxon>
        <taxon>Salinisphaera</taxon>
    </lineage>
</organism>
<feature type="transmembrane region" description="Helical" evidence="1">
    <location>
        <begin position="64"/>
        <end position="83"/>
    </location>
</feature>
<dbReference type="RefSeq" id="WP_123591340.1">
    <property type="nucleotide sequence ID" value="NZ_AYKF01000088.1"/>
</dbReference>
<keyword evidence="1" id="KW-0472">Membrane</keyword>
<keyword evidence="1" id="KW-0812">Transmembrane</keyword>
<keyword evidence="1" id="KW-1133">Transmembrane helix</keyword>
<dbReference type="AlphaFoldDB" id="A0A423PRV1"/>
<accession>A0A423PRV1</accession>
<feature type="transmembrane region" description="Helical" evidence="1">
    <location>
        <begin position="103"/>
        <end position="120"/>
    </location>
</feature>
<protein>
    <submittedName>
        <fullName evidence="2">Uncharacterized protein</fullName>
    </submittedName>
</protein>
<comment type="caution">
    <text evidence="2">The sequence shown here is derived from an EMBL/GenBank/DDBJ whole genome shotgun (WGS) entry which is preliminary data.</text>
</comment>
<reference evidence="2 3" key="1">
    <citation type="submission" date="2013-10" db="EMBL/GenBank/DDBJ databases">
        <title>Salinisphaera halophila YIM 95161 Genome Sequencing.</title>
        <authorList>
            <person name="Lai Q."/>
            <person name="Li C."/>
            <person name="Shao Z."/>
        </authorList>
    </citation>
    <scope>NUCLEOTIDE SEQUENCE [LARGE SCALE GENOMIC DNA]</scope>
    <source>
        <strain evidence="2 3">YIM 95161</strain>
    </source>
</reference>
<sequence length="135" mass="14271">MTKLQITGLAACAAMAFAVFMPILSTPQTSLSLMSSNEVQAYIVLAITAPAAAGFYWQRPIVAVLASLLNLLFVCFLLVIYVGAKTNDDPANLSPVQFMSLSWGWLVIIGAALVMAGAAFKVRADREASASDARA</sequence>
<dbReference type="Proteomes" id="UP000285123">
    <property type="component" value="Unassembled WGS sequence"/>
</dbReference>
<feature type="transmembrane region" description="Helical" evidence="1">
    <location>
        <begin position="41"/>
        <end position="57"/>
    </location>
</feature>
<evidence type="ECO:0000256" key="1">
    <source>
        <dbReference type="SAM" id="Phobius"/>
    </source>
</evidence>
<evidence type="ECO:0000313" key="3">
    <source>
        <dbReference type="Proteomes" id="UP000285123"/>
    </source>
</evidence>
<proteinExistence type="predicted"/>
<name>A0A423PRV1_9GAMM</name>
<gene>
    <name evidence="2" type="ORF">SAHL_10365</name>
</gene>
<dbReference type="EMBL" id="AYKF01000088">
    <property type="protein sequence ID" value="ROO28251.1"/>
    <property type="molecule type" value="Genomic_DNA"/>
</dbReference>